<keyword evidence="8 9" id="KW-0413">Isomerase</keyword>
<dbReference type="NCBIfam" id="TIGR00007">
    <property type="entry name" value="1-(5-phosphoribosyl)-5-[(5-phosphoribosylamino)methylideneamino]imidazole-4-carboxamide isomerase"/>
    <property type="match status" value="1"/>
</dbReference>
<comment type="pathway">
    <text evidence="3 9 11">Amino-acid biosynthesis; L-histidine biosynthesis; L-histidine from 5-phospho-alpha-D-ribose 1-diphosphate: step 4/9.</text>
</comment>
<sequence length="243" mass="26664">MNNIEIIPAIDIIGGQCVRLTKGNYETKIIYDSNPLNVARTFEKAGIKQLHLVDLEGARSKNICNALILKKISENTNLKLDFGGGLKSKADIDLAFESGASQITLGSLAVSDPDLFDLCLEEYGAERIILGADVKNGFIATSGWEKDSGIELFDFLETFLKKGIRRVICTDISKDGMLEGPAIELYQSILKQFPEIQLIASGGVSCIEDVRALNHTHCTGVIIGKAIYENRIKLEDLVNEFIL</sequence>
<comment type="catalytic activity">
    <reaction evidence="1 9 11">
        <text>1-(5-phospho-beta-D-ribosyl)-5-[(5-phospho-beta-D-ribosylamino)methylideneamino]imidazole-4-carboxamide = 5-[(5-phospho-1-deoxy-D-ribulos-1-ylimino)methylamino]-1-(5-phospho-beta-D-ribosyl)imidazole-4-carboxamide</text>
        <dbReference type="Rhea" id="RHEA:15469"/>
        <dbReference type="ChEBI" id="CHEBI:58435"/>
        <dbReference type="ChEBI" id="CHEBI:58525"/>
        <dbReference type="EC" id="5.3.1.16"/>
    </reaction>
</comment>
<dbReference type="RefSeq" id="WP_125029953.1">
    <property type="nucleotide sequence ID" value="NZ_JAPXVP010000004.1"/>
</dbReference>
<keyword evidence="7 9" id="KW-0368">Histidine biosynthesis</keyword>
<dbReference type="AlphaFoldDB" id="A0A425Y482"/>
<accession>A0A425Y482</accession>
<dbReference type="InterPro" id="IPR006062">
    <property type="entry name" value="His_biosynth"/>
</dbReference>
<evidence type="ECO:0000256" key="5">
    <source>
        <dbReference type="ARBA" id="ARBA00022490"/>
    </source>
</evidence>
<evidence type="ECO:0000256" key="1">
    <source>
        <dbReference type="ARBA" id="ARBA00000901"/>
    </source>
</evidence>
<feature type="active site" description="Proton acceptor" evidence="9">
    <location>
        <position position="11"/>
    </location>
</feature>
<dbReference type="SUPFAM" id="SSF51366">
    <property type="entry name" value="Ribulose-phoshate binding barrel"/>
    <property type="match status" value="1"/>
</dbReference>
<dbReference type="InterPro" id="IPR023016">
    <property type="entry name" value="HisA/PriA"/>
</dbReference>
<dbReference type="HAMAP" id="MF_01014">
    <property type="entry name" value="HisA"/>
    <property type="match status" value="1"/>
</dbReference>
<dbReference type="InterPro" id="IPR011060">
    <property type="entry name" value="RibuloseP-bd_barrel"/>
</dbReference>
<evidence type="ECO:0000256" key="6">
    <source>
        <dbReference type="ARBA" id="ARBA00022605"/>
    </source>
</evidence>
<dbReference type="GO" id="GO:0005737">
    <property type="term" value="C:cytoplasm"/>
    <property type="evidence" value="ECO:0007669"/>
    <property type="project" value="UniProtKB-SubCell"/>
</dbReference>
<dbReference type="GO" id="GO:0000162">
    <property type="term" value="P:L-tryptophan biosynthetic process"/>
    <property type="evidence" value="ECO:0007669"/>
    <property type="project" value="TreeGrafter"/>
</dbReference>
<comment type="caution">
    <text evidence="12">The sequence shown here is derived from an EMBL/GenBank/DDBJ whole genome shotgun (WGS) entry which is preliminary data.</text>
</comment>
<dbReference type="InterPro" id="IPR013785">
    <property type="entry name" value="Aldolase_TIM"/>
</dbReference>
<dbReference type="EC" id="5.3.1.16" evidence="9 11"/>
<dbReference type="Gene3D" id="3.20.20.70">
    <property type="entry name" value="Aldolase class I"/>
    <property type="match status" value="1"/>
</dbReference>
<protein>
    <recommendedName>
        <fullName evidence="9 11">1-(5-phosphoribosyl)-5-[(5-phosphoribosylamino)methylideneamino] imidazole-4-carboxamide isomerase</fullName>
        <ecNumber evidence="9 11">5.3.1.16</ecNumber>
    </recommendedName>
    <alternativeName>
        <fullName evidence="9">Phosphoribosylformimino-5-aminoimidazole carboxamide ribotide isomerase</fullName>
    </alternativeName>
</protein>
<keyword evidence="5 9" id="KW-0963">Cytoplasm</keyword>
<dbReference type="OrthoDB" id="9807749at2"/>
<dbReference type="FunFam" id="3.20.20.70:FF:000009">
    <property type="entry name" value="1-(5-phosphoribosyl)-5-[(5-phosphoribosylamino)methylideneamino] imidazole-4-carboxamide isomerase"/>
    <property type="match status" value="1"/>
</dbReference>
<dbReference type="Proteomes" id="UP000285794">
    <property type="component" value="Unassembled WGS sequence"/>
</dbReference>
<proteinExistence type="inferred from homology"/>
<dbReference type="InterPro" id="IPR006063">
    <property type="entry name" value="HisA_bact_arch"/>
</dbReference>
<name>A0A425Y482_9BACT</name>
<evidence type="ECO:0000256" key="9">
    <source>
        <dbReference type="HAMAP-Rule" id="MF_01014"/>
    </source>
</evidence>
<dbReference type="EMBL" id="QQWG01000004">
    <property type="protein sequence ID" value="RRG22951.1"/>
    <property type="molecule type" value="Genomic_DNA"/>
</dbReference>
<dbReference type="GO" id="GO:0003949">
    <property type="term" value="F:1-(5-phosphoribosyl)-5-[(5-phosphoribosylamino)methylideneamino]imidazole-4-carboxamide isomerase activity"/>
    <property type="evidence" value="ECO:0007669"/>
    <property type="project" value="UniProtKB-UniRule"/>
</dbReference>
<dbReference type="PANTHER" id="PTHR43090">
    <property type="entry name" value="1-(5-PHOSPHORIBOSYL)-5-[(5-PHOSPHORIBOSYLAMINO)METHYLIDENEAMINO] IMIDAZOLE-4-CARBOXAMIDE ISOMERASE"/>
    <property type="match status" value="1"/>
</dbReference>
<comment type="subcellular location">
    <subcellularLocation>
        <location evidence="2 9 11">Cytoplasm</location>
    </subcellularLocation>
</comment>
<organism evidence="12 13">
    <name type="scientific">Ancylomarina euxinus</name>
    <dbReference type="NCBI Taxonomy" id="2283627"/>
    <lineage>
        <taxon>Bacteria</taxon>
        <taxon>Pseudomonadati</taxon>
        <taxon>Bacteroidota</taxon>
        <taxon>Bacteroidia</taxon>
        <taxon>Marinilabiliales</taxon>
        <taxon>Marinifilaceae</taxon>
        <taxon>Ancylomarina</taxon>
    </lineage>
</organism>
<evidence type="ECO:0000256" key="2">
    <source>
        <dbReference type="ARBA" id="ARBA00004496"/>
    </source>
</evidence>
<evidence type="ECO:0000256" key="10">
    <source>
        <dbReference type="RuleBase" id="RU003657"/>
    </source>
</evidence>
<evidence type="ECO:0000256" key="8">
    <source>
        <dbReference type="ARBA" id="ARBA00023235"/>
    </source>
</evidence>
<dbReference type="Pfam" id="PF00977">
    <property type="entry name" value="His_biosynth"/>
    <property type="match status" value="1"/>
</dbReference>
<evidence type="ECO:0000313" key="13">
    <source>
        <dbReference type="Proteomes" id="UP000285794"/>
    </source>
</evidence>
<evidence type="ECO:0000256" key="7">
    <source>
        <dbReference type="ARBA" id="ARBA00023102"/>
    </source>
</evidence>
<keyword evidence="13" id="KW-1185">Reference proteome</keyword>
<dbReference type="InterPro" id="IPR044524">
    <property type="entry name" value="Isoase_HisA-like"/>
</dbReference>
<dbReference type="GO" id="GO:0000105">
    <property type="term" value="P:L-histidine biosynthetic process"/>
    <property type="evidence" value="ECO:0007669"/>
    <property type="project" value="UniProtKB-UniRule"/>
</dbReference>
<dbReference type="CDD" id="cd04732">
    <property type="entry name" value="HisA"/>
    <property type="match status" value="1"/>
</dbReference>
<evidence type="ECO:0000256" key="11">
    <source>
        <dbReference type="RuleBase" id="RU003658"/>
    </source>
</evidence>
<evidence type="ECO:0000256" key="4">
    <source>
        <dbReference type="ARBA" id="ARBA00009667"/>
    </source>
</evidence>
<comment type="similarity">
    <text evidence="4 9 10">Belongs to the HisA/HisF family.</text>
</comment>
<feature type="active site" description="Proton donor" evidence="9">
    <location>
        <position position="133"/>
    </location>
</feature>
<dbReference type="UniPathway" id="UPA00031">
    <property type="reaction ID" value="UER00009"/>
</dbReference>
<dbReference type="PANTHER" id="PTHR43090:SF2">
    <property type="entry name" value="1-(5-PHOSPHORIBOSYL)-5-[(5-PHOSPHORIBOSYLAMINO)METHYLIDENEAMINO] IMIDAZOLE-4-CARBOXAMIDE ISOMERASE"/>
    <property type="match status" value="1"/>
</dbReference>
<evidence type="ECO:0000256" key="3">
    <source>
        <dbReference type="ARBA" id="ARBA00005133"/>
    </source>
</evidence>
<gene>
    <name evidence="9 12" type="primary">hisA</name>
    <name evidence="12" type="ORF">DWB61_05795</name>
</gene>
<reference evidence="12 13" key="1">
    <citation type="submission" date="2018-07" db="EMBL/GenBank/DDBJ databases">
        <title>Draft genome sequence of Ancylomarina sp. M1P.</title>
        <authorList>
            <person name="Yadav S."/>
            <person name="Villanueva L."/>
            <person name="Damste J.S.S."/>
        </authorList>
    </citation>
    <scope>NUCLEOTIDE SEQUENCE [LARGE SCALE GENOMIC DNA]</scope>
    <source>
        <strain evidence="12 13">M1P</strain>
    </source>
</reference>
<evidence type="ECO:0000313" key="12">
    <source>
        <dbReference type="EMBL" id="RRG22951.1"/>
    </source>
</evidence>
<keyword evidence="6 9" id="KW-0028">Amino-acid biosynthesis</keyword>